<dbReference type="InterPro" id="IPR000298">
    <property type="entry name" value="Cyt_c_oxidase-like_su3"/>
</dbReference>
<dbReference type="SUPFAM" id="SSF81452">
    <property type="entry name" value="Cytochrome c oxidase subunit III-like"/>
    <property type="match status" value="1"/>
</dbReference>
<dbReference type="PANTHER" id="PTHR11403:SF7">
    <property type="entry name" value="CYTOCHROME C OXIDASE SUBUNIT 3"/>
    <property type="match status" value="1"/>
</dbReference>
<keyword evidence="6 9" id="KW-1133">Transmembrane helix</keyword>
<dbReference type="InterPro" id="IPR033945">
    <property type="entry name" value="Cyt_c_oxase_su3_dom"/>
</dbReference>
<keyword evidence="5" id="KW-1278">Translocase</keyword>
<dbReference type="InterPro" id="IPR035973">
    <property type="entry name" value="Cyt_c_oxidase_su3-like_sf"/>
</dbReference>
<evidence type="ECO:0000256" key="8">
    <source>
        <dbReference type="RuleBase" id="RU003375"/>
    </source>
</evidence>
<proteinExistence type="inferred from homology"/>
<feature type="transmembrane region" description="Helical" evidence="9">
    <location>
        <begin position="157"/>
        <end position="175"/>
    </location>
</feature>
<evidence type="ECO:0000259" key="10">
    <source>
        <dbReference type="PROSITE" id="PS50253"/>
    </source>
</evidence>
<evidence type="ECO:0000313" key="11">
    <source>
        <dbReference type="EMBL" id="AHA52540.1"/>
    </source>
</evidence>
<keyword evidence="7 9" id="KW-0472">Membrane</keyword>
<feature type="transmembrane region" description="Helical" evidence="9">
    <location>
        <begin position="239"/>
        <end position="258"/>
    </location>
</feature>
<feature type="domain" description="Heme-copper oxidase subunit III family profile" evidence="10">
    <location>
        <begin position="3"/>
        <end position="260"/>
    </location>
</feature>
<keyword evidence="4 8" id="KW-0812">Transmembrane</keyword>
<evidence type="ECO:0000256" key="3">
    <source>
        <dbReference type="ARBA" id="ARBA00015944"/>
    </source>
</evidence>
<evidence type="ECO:0000256" key="6">
    <source>
        <dbReference type="ARBA" id="ARBA00022989"/>
    </source>
</evidence>
<feature type="transmembrane region" description="Helical" evidence="9">
    <location>
        <begin position="41"/>
        <end position="58"/>
    </location>
</feature>
<dbReference type="CDD" id="cd01665">
    <property type="entry name" value="Cyt_c_Oxidase_III"/>
    <property type="match status" value="1"/>
</dbReference>
<evidence type="ECO:0000256" key="2">
    <source>
        <dbReference type="ARBA" id="ARBA00010581"/>
    </source>
</evidence>
<dbReference type="PROSITE" id="PS50253">
    <property type="entry name" value="COX3"/>
    <property type="match status" value="1"/>
</dbReference>
<sequence>MKFNFPFHLVSESPWPLFGSLGLMNLMMGSLKFINESQLDLLICGNMMLIMVVCQWWRDVIRESTFQGLHLIKVKEGLSLGMLLFILFELMFFVSFFWGYFHLFLSPNIDLGMNFPPKNLLSFNPYNIPLMNTLILLFSGITITWGHFLIYLKNYNLSVKMVLMTLVLGMLFSFLQYLEYKESFFSISDSSYGSIFFLMTGFHGIHVIIGSLFICLTLMRLKSAHFSSYHHFSFEASSWYWHFVDVVWLFLYIFVYWLSY</sequence>
<dbReference type="AlphaFoldDB" id="A0A0A6ZL22"/>
<dbReference type="GO" id="GO:0004129">
    <property type="term" value="F:cytochrome-c oxidase activity"/>
    <property type="evidence" value="ECO:0007669"/>
    <property type="project" value="InterPro"/>
</dbReference>
<geneLocation type="mitochondrion" evidence="11"/>
<dbReference type="PANTHER" id="PTHR11403">
    <property type="entry name" value="CYTOCHROME C OXIDASE SUBUNIT III"/>
    <property type="match status" value="1"/>
</dbReference>
<gene>
    <name evidence="11" type="primary">COX3</name>
</gene>
<evidence type="ECO:0000256" key="7">
    <source>
        <dbReference type="ARBA" id="ARBA00023136"/>
    </source>
</evidence>
<dbReference type="EMBL" id="KF385874">
    <property type="protein sequence ID" value="AHA52540.1"/>
    <property type="molecule type" value="Genomic_DNA"/>
</dbReference>
<dbReference type="GO" id="GO:0016020">
    <property type="term" value="C:membrane"/>
    <property type="evidence" value="ECO:0007669"/>
    <property type="project" value="UniProtKB-SubCell"/>
</dbReference>
<evidence type="ECO:0000256" key="1">
    <source>
        <dbReference type="ARBA" id="ARBA00004141"/>
    </source>
</evidence>
<reference evidence="11" key="1">
    <citation type="submission" date="2013-07" db="EMBL/GenBank/DDBJ databases">
        <title>The comparative mitochondrial genomes from Braconidae subfamilies and the phylogeny of the Hymenoptera.</title>
        <authorList>
            <person name="Li Q."/>
            <person name="Wei S.J."/>
            <person name="Chen X.X."/>
        </authorList>
    </citation>
    <scope>NUCLEOTIDE SEQUENCE</scope>
</reference>
<comment type="subcellular location">
    <subcellularLocation>
        <location evidence="1">Membrane</location>
        <topology evidence="1">Multi-pass membrane protein</topology>
    </subcellularLocation>
</comment>
<feature type="transmembrane region" description="Helical" evidence="9">
    <location>
        <begin position="126"/>
        <end position="151"/>
    </location>
</feature>
<evidence type="ECO:0000256" key="4">
    <source>
        <dbReference type="ARBA" id="ARBA00022692"/>
    </source>
</evidence>
<protein>
    <recommendedName>
        <fullName evidence="3 8">Cytochrome c oxidase subunit 3</fullName>
    </recommendedName>
</protein>
<keyword evidence="8 11" id="KW-0496">Mitochondrion</keyword>
<dbReference type="InterPro" id="IPR024791">
    <property type="entry name" value="Cyt_c/ubiquinol_Oxase_su3"/>
</dbReference>
<comment type="similarity">
    <text evidence="2 8">Belongs to the cytochrome c oxidase subunit 3 family.</text>
</comment>
<dbReference type="Gene3D" id="1.20.120.80">
    <property type="entry name" value="Cytochrome c oxidase, subunit III, four-helix bundle"/>
    <property type="match status" value="1"/>
</dbReference>
<organism evidence="11">
    <name type="scientific">Ichneutes sp. QL-2013</name>
    <dbReference type="NCBI Taxonomy" id="1421596"/>
    <lineage>
        <taxon>Eukaryota</taxon>
        <taxon>Metazoa</taxon>
        <taxon>Ecdysozoa</taxon>
        <taxon>Arthropoda</taxon>
        <taxon>Hexapoda</taxon>
        <taxon>Insecta</taxon>
        <taxon>Pterygota</taxon>
        <taxon>Neoptera</taxon>
        <taxon>Endopterygota</taxon>
        <taxon>Hymenoptera</taxon>
        <taxon>Apocrita</taxon>
        <taxon>Ichneumonoidea</taxon>
        <taxon>Braconidae</taxon>
        <taxon>Ichneutinae</taxon>
        <taxon>Ichneutes</taxon>
    </lineage>
</organism>
<evidence type="ECO:0000256" key="9">
    <source>
        <dbReference type="SAM" id="Phobius"/>
    </source>
</evidence>
<dbReference type="GO" id="GO:0005739">
    <property type="term" value="C:mitochondrion"/>
    <property type="evidence" value="ECO:0007669"/>
    <property type="project" value="TreeGrafter"/>
</dbReference>
<feature type="transmembrane region" description="Helical" evidence="9">
    <location>
        <begin position="195"/>
        <end position="219"/>
    </location>
</feature>
<name>A0A0A6ZL22_9HYME</name>
<dbReference type="GO" id="GO:0006123">
    <property type="term" value="P:mitochondrial electron transport, cytochrome c to oxygen"/>
    <property type="evidence" value="ECO:0007669"/>
    <property type="project" value="TreeGrafter"/>
</dbReference>
<comment type="function">
    <text evidence="8">Component of the cytochrome c oxidase, the last enzyme in the mitochondrial electron transport chain which drives oxidative phosphorylation. The respiratory chain contains 3 multisubunit complexes succinate dehydrogenase (complex II, CII), ubiquinol-cytochrome c oxidoreductase (cytochrome b-c1 complex, complex III, CIII) and cytochrome c oxidase (complex IV, CIV), that cooperate to transfer electrons derived from NADH and succinate to molecular oxygen, creating an electrochemical gradient over the inner membrane that drives transmembrane transport and the ATP synthase. Cytochrome c oxidase is the component of the respiratory chain that catalyzes the reduction of oxygen to water. Electrons originating from reduced cytochrome c in the intermembrane space (IMS) are transferred via the dinuclear copper A center (CU(A)) of subunit 2 and heme A of subunit 1 to the active site in subunit 1, a binuclear center (BNC) formed by heme A3 and copper B (CU(B)). The BNC reduces molecular oxygen to 2 water molecules using 4 electrons from cytochrome c in the IMS and 4 protons from the mitochondrial matrix.</text>
</comment>
<dbReference type="Gene3D" id="1.10.287.70">
    <property type="match status" value="1"/>
</dbReference>
<feature type="transmembrane region" description="Helical" evidence="9">
    <location>
        <begin position="78"/>
        <end position="105"/>
    </location>
</feature>
<evidence type="ECO:0000256" key="5">
    <source>
        <dbReference type="ARBA" id="ARBA00022967"/>
    </source>
</evidence>
<accession>A0A0A6ZL22</accession>
<dbReference type="Pfam" id="PF00510">
    <property type="entry name" value="COX3"/>
    <property type="match status" value="1"/>
</dbReference>
<dbReference type="InterPro" id="IPR013833">
    <property type="entry name" value="Cyt_c_oxidase_su3_a-hlx"/>
</dbReference>